<sequence>MNGLDLLAGLGFGDASTRADWAALTTRSRGLAWRHLGRSDLPLGAAVETLRAAPGSPPRTGHAADWGDIWSGRSTMLDYNAVVCRDLRAGRPLLYDFTQTETAALDGGDTLFLPGSLVRGGIRETLPLLRWKGGGFVPHDRAEPLFLPLVKTRWNGTELPLLHLHRTRERAPVPIEYHSDLWARHRHRVTRILTTLVERAPDDRALAQVFSRAARRDGRVVRAPLVRDGRGFRMGDTWYGSAADVARTALLAVDAATATDDFDAVMRALPEAVPLAGVDVVALTYAVLGAHRPEGRPAGDGRPDVHVQWGALAMAGHPPGSKGYFARHAPKAAWMYDALVESLPWVSPVMFVIAPVAPFLLWAPDRDGADLAALEDLLARVRGRAAAVSAPARLAPEVRRTVAAWTADRPLSTALRDRLAWRSRLSAAPLPEAKLREPAGLAALSVAQACLTVDSLINAAAAAGKENR</sequence>
<name>A0A3N1CYR9_9ACTN</name>
<organism evidence="1 2">
    <name type="scientific">Actinocorallia herbida</name>
    <dbReference type="NCBI Taxonomy" id="58109"/>
    <lineage>
        <taxon>Bacteria</taxon>
        <taxon>Bacillati</taxon>
        <taxon>Actinomycetota</taxon>
        <taxon>Actinomycetes</taxon>
        <taxon>Streptosporangiales</taxon>
        <taxon>Thermomonosporaceae</taxon>
        <taxon>Actinocorallia</taxon>
    </lineage>
</organism>
<dbReference type="Proteomes" id="UP000272400">
    <property type="component" value="Unassembled WGS sequence"/>
</dbReference>
<dbReference type="RefSeq" id="WP_123665819.1">
    <property type="nucleotide sequence ID" value="NZ_RJKE01000001.1"/>
</dbReference>
<gene>
    <name evidence="1" type="ORF">EDD29_3987</name>
</gene>
<evidence type="ECO:0000313" key="1">
    <source>
        <dbReference type="EMBL" id="ROO86420.1"/>
    </source>
</evidence>
<dbReference type="AlphaFoldDB" id="A0A3N1CYR9"/>
<keyword evidence="2" id="KW-1185">Reference proteome</keyword>
<dbReference type="InterPro" id="IPR046067">
    <property type="entry name" value="DUF6025"/>
</dbReference>
<proteinExistence type="predicted"/>
<comment type="caution">
    <text evidence="1">The sequence shown here is derived from an EMBL/GenBank/DDBJ whole genome shotgun (WGS) entry which is preliminary data.</text>
</comment>
<dbReference type="EMBL" id="RJKE01000001">
    <property type="protein sequence ID" value="ROO86420.1"/>
    <property type="molecule type" value="Genomic_DNA"/>
</dbReference>
<reference evidence="1 2" key="1">
    <citation type="submission" date="2018-11" db="EMBL/GenBank/DDBJ databases">
        <title>Sequencing the genomes of 1000 actinobacteria strains.</title>
        <authorList>
            <person name="Klenk H.-P."/>
        </authorList>
    </citation>
    <scope>NUCLEOTIDE SEQUENCE [LARGE SCALE GENOMIC DNA]</scope>
    <source>
        <strain evidence="1 2">DSM 44254</strain>
    </source>
</reference>
<dbReference type="OrthoDB" id="2985420at2"/>
<dbReference type="Pfam" id="PF19490">
    <property type="entry name" value="DUF6025"/>
    <property type="match status" value="1"/>
</dbReference>
<evidence type="ECO:0000313" key="2">
    <source>
        <dbReference type="Proteomes" id="UP000272400"/>
    </source>
</evidence>
<accession>A0A3N1CYR9</accession>
<protein>
    <submittedName>
        <fullName evidence="1">Uncharacterized protein</fullName>
    </submittedName>
</protein>